<accession>A0A2P2MI54</accession>
<sequence length="24" mass="3001">MEDLTCCREMEDCNLLRRTDFLFF</sequence>
<name>A0A2P2MI54_RHIMU</name>
<dbReference type="EMBL" id="GGEC01049436">
    <property type="protein sequence ID" value="MBX29920.1"/>
    <property type="molecule type" value="Transcribed_RNA"/>
</dbReference>
<reference evidence="1" key="1">
    <citation type="submission" date="2018-02" db="EMBL/GenBank/DDBJ databases">
        <title>Rhizophora mucronata_Transcriptome.</title>
        <authorList>
            <person name="Meera S.P."/>
            <person name="Sreeshan A."/>
            <person name="Augustine A."/>
        </authorList>
    </citation>
    <scope>NUCLEOTIDE SEQUENCE</scope>
    <source>
        <tissue evidence="1">Leaf</tissue>
    </source>
</reference>
<protein>
    <submittedName>
        <fullName evidence="1">Uncharacterized protein</fullName>
    </submittedName>
</protein>
<organism evidence="1">
    <name type="scientific">Rhizophora mucronata</name>
    <name type="common">Asiatic mangrove</name>
    <dbReference type="NCBI Taxonomy" id="61149"/>
    <lineage>
        <taxon>Eukaryota</taxon>
        <taxon>Viridiplantae</taxon>
        <taxon>Streptophyta</taxon>
        <taxon>Embryophyta</taxon>
        <taxon>Tracheophyta</taxon>
        <taxon>Spermatophyta</taxon>
        <taxon>Magnoliopsida</taxon>
        <taxon>eudicotyledons</taxon>
        <taxon>Gunneridae</taxon>
        <taxon>Pentapetalae</taxon>
        <taxon>rosids</taxon>
        <taxon>fabids</taxon>
        <taxon>Malpighiales</taxon>
        <taxon>Rhizophoraceae</taxon>
        <taxon>Rhizophora</taxon>
    </lineage>
</organism>
<proteinExistence type="predicted"/>
<evidence type="ECO:0000313" key="1">
    <source>
        <dbReference type="EMBL" id="MBX29920.1"/>
    </source>
</evidence>
<dbReference type="AlphaFoldDB" id="A0A2P2MI54"/>